<gene>
    <name evidence="1" type="ORF">BJP25_20190</name>
</gene>
<dbReference type="EMBL" id="MKQR01000016">
    <property type="protein sequence ID" value="OLR92409.1"/>
    <property type="molecule type" value="Genomic_DNA"/>
</dbReference>
<evidence type="ECO:0000313" key="1">
    <source>
        <dbReference type="EMBL" id="OLR92409.1"/>
    </source>
</evidence>
<protein>
    <recommendedName>
        <fullName evidence="3">DUF1877 domain-containing protein</fullName>
    </recommendedName>
</protein>
<evidence type="ECO:0000313" key="2">
    <source>
        <dbReference type="Proteomes" id="UP000186040"/>
    </source>
</evidence>
<reference evidence="1 2" key="1">
    <citation type="submission" date="2016-10" db="EMBL/GenBank/DDBJ databases">
        <title>The Draft Genome Sequence of Actinokineospora bangkokensis 44EHWT reveals the biosynthetic pathway of antifungal compounds Thailandins with unusual extender unit butylmalonyl-CoA.</title>
        <authorList>
            <person name="Greule A."/>
            <person name="Intra B."/>
            <person name="Flemming S."/>
            <person name="Rommel M.G."/>
            <person name="Panbangred W."/>
            <person name="Bechthold A."/>
        </authorList>
    </citation>
    <scope>NUCLEOTIDE SEQUENCE [LARGE SCALE GENOMIC DNA]</scope>
    <source>
        <strain evidence="1 2">44EHW</strain>
    </source>
</reference>
<evidence type="ECO:0008006" key="3">
    <source>
        <dbReference type="Google" id="ProtNLM"/>
    </source>
</evidence>
<organism evidence="1 2">
    <name type="scientific">Actinokineospora bangkokensis</name>
    <dbReference type="NCBI Taxonomy" id="1193682"/>
    <lineage>
        <taxon>Bacteria</taxon>
        <taxon>Bacillati</taxon>
        <taxon>Actinomycetota</taxon>
        <taxon>Actinomycetes</taxon>
        <taxon>Pseudonocardiales</taxon>
        <taxon>Pseudonocardiaceae</taxon>
        <taxon>Actinokineospora</taxon>
    </lineage>
</organism>
<dbReference type="InterPro" id="IPR035944">
    <property type="entry name" value="YfbM-like_sf"/>
</dbReference>
<dbReference type="STRING" id="1193682.BJP25_20190"/>
<sequence length="157" mass="17234">MLQDARRSADALAAVCSFDALPRTDYADLNWWPVLLERAWRLLGHDLPADRAFRGDDTEVNPDFRGHRDTVFDHPVVSLEPDAVARVAGELAAITPAAVRALVPAERSAAVALLGTLAAEFDLDFDLAGELAEQHRVTRDFYAGAAERGLAVVLWWD</sequence>
<proteinExistence type="predicted"/>
<keyword evidence="2" id="KW-1185">Reference proteome</keyword>
<dbReference type="Proteomes" id="UP000186040">
    <property type="component" value="Unassembled WGS sequence"/>
</dbReference>
<name>A0A1Q9LK96_9PSEU</name>
<comment type="caution">
    <text evidence="1">The sequence shown here is derived from an EMBL/GenBank/DDBJ whole genome shotgun (WGS) entry which is preliminary data.</text>
</comment>
<dbReference type="AlphaFoldDB" id="A0A1Q9LK96"/>
<dbReference type="Gene3D" id="3.40.1760.10">
    <property type="entry name" value="YfbM-like super family"/>
    <property type="match status" value="1"/>
</dbReference>
<accession>A0A1Q9LK96</accession>